<sequence>MDHVRDSAVDLINKSDKYRKTVDPELTHLNQQWNEVAHNLREKQTLIQEVIIEVKKSSVGGLESSPVQKSSDDSCDTDVRDGQIEVKSSTTVSVTPDWQQYETDKRSLEAWLSDVEMRIEEAQGNEEKMKVSYCSSRCLNV</sequence>
<reference evidence="1" key="1">
    <citation type="journal article" date="2023" name="Mol. Biol. Evol.">
        <title>Third-Generation Sequencing Reveals the Adaptive Role of the Epigenome in Three Deep-Sea Polychaetes.</title>
        <authorList>
            <person name="Perez M."/>
            <person name="Aroh O."/>
            <person name="Sun Y."/>
            <person name="Lan Y."/>
            <person name="Juniper S.K."/>
            <person name="Young C.R."/>
            <person name="Angers B."/>
            <person name="Qian P.Y."/>
        </authorList>
    </citation>
    <scope>NUCLEOTIDE SEQUENCE</scope>
    <source>
        <strain evidence="1">R07B-5</strain>
    </source>
</reference>
<evidence type="ECO:0000313" key="2">
    <source>
        <dbReference type="Proteomes" id="UP001209878"/>
    </source>
</evidence>
<organism evidence="1 2">
    <name type="scientific">Ridgeia piscesae</name>
    <name type="common">Tubeworm</name>
    <dbReference type="NCBI Taxonomy" id="27915"/>
    <lineage>
        <taxon>Eukaryota</taxon>
        <taxon>Metazoa</taxon>
        <taxon>Spiralia</taxon>
        <taxon>Lophotrochozoa</taxon>
        <taxon>Annelida</taxon>
        <taxon>Polychaeta</taxon>
        <taxon>Sedentaria</taxon>
        <taxon>Canalipalpata</taxon>
        <taxon>Sabellida</taxon>
        <taxon>Siboglinidae</taxon>
        <taxon>Ridgeia</taxon>
    </lineage>
</organism>
<name>A0AAD9L2Q7_RIDPI</name>
<evidence type="ECO:0000313" key="1">
    <source>
        <dbReference type="EMBL" id="KAK2181697.1"/>
    </source>
</evidence>
<gene>
    <name evidence="1" type="ORF">NP493_384g05000</name>
</gene>
<accession>A0AAD9L2Q7</accession>
<dbReference type="EMBL" id="JAODUO010000385">
    <property type="protein sequence ID" value="KAK2181697.1"/>
    <property type="molecule type" value="Genomic_DNA"/>
</dbReference>
<comment type="caution">
    <text evidence="1">The sequence shown here is derived from an EMBL/GenBank/DDBJ whole genome shotgun (WGS) entry which is preliminary data.</text>
</comment>
<keyword evidence="2" id="KW-1185">Reference proteome</keyword>
<dbReference type="Proteomes" id="UP001209878">
    <property type="component" value="Unassembled WGS sequence"/>
</dbReference>
<evidence type="ECO:0008006" key="3">
    <source>
        <dbReference type="Google" id="ProtNLM"/>
    </source>
</evidence>
<proteinExistence type="predicted"/>
<protein>
    <recommendedName>
        <fullName evidence="3">Dystrophin</fullName>
    </recommendedName>
</protein>
<dbReference type="AlphaFoldDB" id="A0AAD9L2Q7"/>